<gene>
    <name evidence="2" type="ORF">caldi_06100</name>
</gene>
<evidence type="ECO:0000313" key="3">
    <source>
        <dbReference type="Proteomes" id="UP001163687"/>
    </source>
</evidence>
<organism evidence="2 3">
    <name type="scientific">Caldinitratiruptor microaerophilus</name>
    <dbReference type="NCBI Taxonomy" id="671077"/>
    <lineage>
        <taxon>Bacteria</taxon>
        <taxon>Bacillati</taxon>
        <taxon>Bacillota</taxon>
        <taxon>Clostridia</taxon>
        <taxon>Eubacteriales</taxon>
        <taxon>Symbiobacteriaceae</taxon>
        <taxon>Caldinitratiruptor</taxon>
    </lineage>
</organism>
<dbReference type="NCBIfam" id="NF005679">
    <property type="entry name" value="PRK07475.1"/>
    <property type="match status" value="1"/>
</dbReference>
<reference evidence="2" key="1">
    <citation type="submission" date="2022-03" db="EMBL/GenBank/DDBJ databases">
        <title>Complete genome sequence of Caldinitratiruptor microaerophilus.</title>
        <authorList>
            <person name="Mukaiyama R."/>
            <person name="Nishiyama T."/>
            <person name="Ueda K."/>
        </authorList>
    </citation>
    <scope>NUCLEOTIDE SEQUENCE</scope>
    <source>
        <strain evidence="2">JCM 16183</strain>
    </source>
</reference>
<dbReference type="GO" id="GO:0047661">
    <property type="term" value="F:amino-acid racemase activity"/>
    <property type="evidence" value="ECO:0007669"/>
    <property type="project" value="InterPro"/>
</dbReference>
<evidence type="ECO:0000256" key="1">
    <source>
        <dbReference type="ARBA" id="ARBA00038414"/>
    </source>
</evidence>
<dbReference type="RefSeq" id="WP_264843641.1">
    <property type="nucleotide sequence ID" value="NZ_AP025628.1"/>
</dbReference>
<dbReference type="InterPro" id="IPR053714">
    <property type="entry name" value="Iso_Racemase_Enz_sf"/>
</dbReference>
<name>A0AA35CI72_9FIRM</name>
<comment type="similarity">
    <text evidence="1">Belongs to the HyuE racemase family.</text>
</comment>
<proteinExistence type="inferred from homology"/>
<accession>A0AA35CI72</accession>
<evidence type="ECO:0000313" key="2">
    <source>
        <dbReference type="EMBL" id="BDG59520.1"/>
    </source>
</evidence>
<dbReference type="KEGG" id="cmic:caldi_06100"/>
<dbReference type="Gene3D" id="3.40.50.12500">
    <property type="match status" value="1"/>
</dbReference>
<dbReference type="Pfam" id="PF01177">
    <property type="entry name" value="Asp_Glu_race"/>
    <property type="match status" value="1"/>
</dbReference>
<dbReference type="AlphaFoldDB" id="A0AA35CI72"/>
<protein>
    <recommendedName>
        <fullName evidence="4">Aspartate/glutamate racemase family protein</fullName>
    </recommendedName>
</protein>
<dbReference type="InterPro" id="IPR015942">
    <property type="entry name" value="Asp/Glu/hydantoin_racemase"/>
</dbReference>
<dbReference type="Proteomes" id="UP001163687">
    <property type="component" value="Chromosome"/>
</dbReference>
<sequence>MRVRGGRNVYGVPIGILMLDTRFPRVPGDIGNAETFPFPVLYRRVPGAWVPRVVQEGDPALLQPFIEAARELERDGVAAITTGCGFLAKFQRQIAAALRVPFFSSSLMQIPLVAAMLPPDRKIGVLTIDARSLTREHLEGAGVSPAIPLVIRGLETEEEFSRVILGDEPVLDVEKARAEHVRVARRMVEEEPAIGAIVLECTNMPPYARDIQAATGLPVFDIQTLIRFVHAAVAQAGYPPPPAGMRMPEA</sequence>
<keyword evidence="3" id="KW-1185">Reference proteome</keyword>
<dbReference type="EMBL" id="AP025628">
    <property type="protein sequence ID" value="BDG59520.1"/>
    <property type="molecule type" value="Genomic_DNA"/>
</dbReference>
<evidence type="ECO:0008006" key="4">
    <source>
        <dbReference type="Google" id="ProtNLM"/>
    </source>
</evidence>